<dbReference type="EMBL" id="OU895880">
    <property type="protein sequence ID" value="CAG9811338.1"/>
    <property type="molecule type" value="Genomic_DNA"/>
</dbReference>
<dbReference type="InterPro" id="IPR033640">
    <property type="entry name" value="FAR_C"/>
</dbReference>
<evidence type="ECO:0000313" key="2">
    <source>
        <dbReference type="EMBL" id="CAG9811338.1"/>
    </source>
</evidence>
<dbReference type="Pfam" id="PF13855">
    <property type="entry name" value="LRR_8"/>
    <property type="match status" value="2"/>
</dbReference>
<dbReference type="InterPro" id="IPR001611">
    <property type="entry name" value="Leu-rich_rpt"/>
</dbReference>
<reference evidence="2" key="2">
    <citation type="submission" date="2022-10" db="EMBL/GenBank/DDBJ databases">
        <authorList>
            <consortium name="ENA_rothamsted_submissions"/>
            <consortium name="culmorum"/>
            <person name="King R."/>
        </authorList>
    </citation>
    <scope>NUCLEOTIDE SEQUENCE</scope>
</reference>
<evidence type="ECO:0000259" key="1">
    <source>
        <dbReference type="Pfam" id="PF03015"/>
    </source>
</evidence>
<dbReference type="PANTHER" id="PTHR11011">
    <property type="entry name" value="MALE STERILITY PROTEIN 2-RELATED"/>
    <property type="match status" value="1"/>
</dbReference>
<dbReference type="GO" id="GO:0080019">
    <property type="term" value="F:alcohol-forming very long-chain fatty acyl-CoA reductase activity"/>
    <property type="evidence" value="ECO:0007669"/>
    <property type="project" value="InterPro"/>
</dbReference>
<dbReference type="PANTHER" id="PTHR11011:SF116">
    <property type="entry name" value="FATTY ACYL-COA REDUCTASE CG5065-RELATED"/>
    <property type="match status" value="1"/>
</dbReference>
<proteinExistence type="predicted"/>
<evidence type="ECO:0000313" key="3">
    <source>
        <dbReference type="Proteomes" id="UP001153620"/>
    </source>
</evidence>
<feature type="domain" description="Fatty acyl-CoA reductase C-terminal" evidence="1">
    <location>
        <begin position="920"/>
        <end position="1012"/>
    </location>
</feature>
<dbReference type="InterPro" id="IPR032675">
    <property type="entry name" value="LRR_dom_sf"/>
</dbReference>
<dbReference type="Gene3D" id="3.80.10.10">
    <property type="entry name" value="Ribonuclease Inhibitor"/>
    <property type="match status" value="2"/>
</dbReference>
<gene>
    <name evidence="2" type="ORF">CHIRRI_LOCUS14147</name>
</gene>
<dbReference type="Proteomes" id="UP001153620">
    <property type="component" value="Chromosome 4"/>
</dbReference>
<dbReference type="AlphaFoldDB" id="A0A9N9S6C2"/>
<dbReference type="GO" id="GO:0035336">
    <property type="term" value="P:long-chain fatty-acyl-CoA metabolic process"/>
    <property type="evidence" value="ECO:0007669"/>
    <property type="project" value="TreeGrafter"/>
</dbReference>
<dbReference type="CDD" id="cd09071">
    <property type="entry name" value="FAR_C"/>
    <property type="match status" value="1"/>
</dbReference>
<keyword evidence="3" id="KW-1185">Reference proteome</keyword>
<protein>
    <recommendedName>
        <fullName evidence="1">Fatty acyl-CoA reductase C-terminal domain-containing protein</fullName>
    </recommendedName>
</protein>
<reference evidence="2" key="1">
    <citation type="submission" date="2022-01" db="EMBL/GenBank/DDBJ databases">
        <authorList>
            <person name="King R."/>
        </authorList>
    </citation>
    <scope>NUCLEOTIDE SEQUENCE</scope>
</reference>
<name>A0A9N9S6C2_9DIPT</name>
<organism evidence="2 3">
    <name type="scientific">Chironomus riparius</name>
    <dbReference type="NCBI Taxonomy" id="315576"/>
    <lineage>
        <taxon>Eukaryota</taxon>
        <taxon>Metazoa</taxon>
        <taxon>Ecdysozoa</taxon>
        <taxon>Arthropoda</taxon>
        <taxon>Hexapoda</taxon>
        <taxon>Insecta</taxon>
        <taxon>Pterygota</taxon>
        <taxon>Neoptera</taxon>
        <taxon>Endopterygota</taxon>
        <taxon>Diptera</taxon>
        <taxon>Nematocera</taxon>
        <taxon>Chironomoidea</taxon>
        <taxon>Chironomidae</taxon>
        <taxon>Chironominae</taxon>
        <taxon>Chironomus</taxon>
    </lineage>
</organism>
<dbReference type="GO" id="GO:0005777">
    <property type="term" value="C:peroxisome"/>
    <property type="evidence" value="ECO:0007669"/>
    <property type="project" value="TreeGrafter"/>
</dbReference>
<dbReference type="Pfam" id="PF03015">
    <property type="entry name" value="Sterile"/>
    <property type="match status" value="1"/>
</dbReference>
<accession>A0A9N9S6C2</accession>
<dbReference type="InterPro" id="IPR026055">
    <property type="entry name" value="FAR"/>
</dbReference>
<dbReference type="OrthoDB" id="694479at2759"/>
<sequence length="1026" mass="117364">MRAPMKDDDRDIDNGLTLALATYDLLYPLKYLCSKEIRQSDLKFLPKLLLFEIHKNEIEVIEDELFAYNPNLQYVSFSGNKIVHIGLKVFKNLQKLTYLRLLNNFCIDREAMDDAAETIKIIEDVKIKCYNHDYLIIKSDLQQLENSLVCVNAETSSIFSQQLQNLENKVKNSKISLPSSYKDKLKEISSIKTQNYWNLKQKLEDIEKVVTTSKIEASNLMNNIQNKFTTSFDDIKQSENSLQSTMNSIRKDQQSEQIKISSVKNTLDSITAITSTKSQTINEDFKNILNELNLFQALKTFNPEILNANVHILEKYLENSLLSCSQKQQDISNSSLKIILDSIKTTQTDLIKEVDVLNKNLDNLNTAMSLKSGNIVKIFEVIKDDIKKSLADLTSSQLELGERMISYDKSPKNNVENYINTRVENLEKIIKESTGPTLLDISKLVFILSALFNDSMSATTSCNYYKADWAAAGDVYICDVQNKLLMITKESAVISSVTGDHMVSKDSSDVTGFIAKNNTIHYFPRNIANFYVNIKAIAIFHGRIREIQQSDVKPFLKLVELNLFNNNIEVLDDNLFDYNSKLKYVEFSYNRIFYISSKIFDVLKNLVFLKLYDNICINKASTDSINSTILINEVKEKCNNFDILNIESDLQQLENSLVCVNSETSSIFSQQLQNLENKVKNSKILLPSSYKEKLKEISSIKTQNYWNSKQKLEDIEKVATTSKIEASNLMNNIQNKLTTSFDDIKQSENSLQSTINSIKNDQQLITPKIQELDRVGGDLSKMLSAYLTDTDNQLQTVKSELKKTLSPLKAQPESIDKINSRILKIIEKFNGTQMIQPDLKVSLNDTLNGIETRIIDVKALESKKPGVKAPESVKFGVKAPEYLEFSLKAPEFLESEGALRYPTIYVTTNKLFHSINSIFCHYLPAYIIDGVSKLSGNKPIMVKIQDKLQVANESLEFFKLTEFKFHSKNVDKLLNLMSKEDEDKFEIDVKKIDWNDYFVNYALGIRQYVLKQKPSTVESCRKRMFM</sequence>
<dbReference type="SUPFAM" id="SSF52058">
    <property type="entry name" value="L domain-like"/>
    <property type="match status" value="2"/>
</dbReference>